<evidence type="ECO:0000313" key="2">
    <source>
        <dbReference type="EMBL" id="PYG86970.1"/>
    </source>
</evidence>
<feature type="transmembrane region" description="Helical" evidence="1">
    <location>
        <begin position="30"/>
        <end position="50"/>
    </location>
</feature>
<dbReference type="AlphaFoldDB" id="A0A318XIC0"/>
<protein>
    <submittedName>
        <fullName evidence="2">Uncharacterized protein</fullName>
    </submittedName>
</protein>
<keyword evidence="1" id="KW-0812">Transmembrane</keyword>
<keyword evidence="1" id="KW-1133">Transmembrane helix</keyword>
<dbReference type="Proteomes" id="UP000248132">
    <property type="component" value="Unassembled WGS sequence"/>
</dbReference>
<feature type="transmembrane region" description="Helical" evidence="1">
    <location>
        <begin position="70"/>
        <end position="90"/>
    </location>
</feature>
<evidence type="ECO:0000256" key="1">
    <source>
        <dbReference type="SAM" id="Phobius"/>
    </source>
</evidence>
<accession>A0A318XIC0</accession>
<keyword evidence="3" id="KW-1185">Reference proteome</keyword>
<organism evidence="2 3">
    <name type="scientific">Ruminiclostridium sufflavum DSM 19573</name>
    <dbReference type="NCBI Taxonomy" id="1121337"/>
    <lineage>
        <taxon>Bacteria</taxon>
        <taxon>Bacillati</taxon>
        <taxon>Bacillota</taxon>
        <taxon>Clostridia</taxon>
        <taxon>Eubacteriales</taxon>
        <taxon>Oscillospiraceae</taxon>
        <taxon>Ruminiclostridium</taxon>
    </lineage>
</organism>
<reference evidence="2 3" key="1">
    <citation type="submission" date="2018-06" db="EMBL/GenBank/DDBJ databases">
        <title>Genomic Encyclopedia of Type Strains, Phase I: the one thousand microbial genomes (KMG-I) project.</title>
        <authorList>
            <person name="Kyrpides N."/>
        </authorList>
    </citation>
    <scope>NUCLEOTIDE SEQUENCE [LARGE SCALE GENOMIC DNA]</scope>
    <source>
        <strain evidence="2 3">DSM 19573</strain>
    </source>
</reference>
<dbReference type="EMBL" id="QKMR01000015">
    <property type="protein sequence ID" value="PYG86970.1"/>
    <property type="molecule type" value="Genomic_DNA"/>
</dbReference>
<feature type="transmembrane region" description="Helical" evidence="1">
    <location>
        <begin position="6"/>
        <end position="25"/>
    </location>
</feature>
<comment type="caution">
    <text evidence="2">The sequence shown here is derived from an EMBL/GenBank/DDBJ whole genome shotgun (WGS) entry which is preliminary data.</text>
</comment>
<sequence>MSPAFSYSIAVFLIIFVAGCSVNLLRQHYIFQLIGIAFFFTYIVVNSALFVERTINVTFRQLFYRSLPSLFGMSACLICLTLGVWVFPAIRSKFKE</sequence>
<evidence type="ECO:0000313" key="3">
    <source>
        <dbReference type="Proteomes" id="UP000248132"/>
    </source>
</evidence>
<name>A0A318XIC0_9FIRM</name>
<proteinExistence type="predicted"/>
<dbReference type="RefSeq" id="WP_110462607.1">
    <property type="nucleotide sequence ID" value="NZ_QKMR01000015.1"/>
</dbReference>
<gene>
    <name evidence="2" type="ORF">LY28_02592</name>
</gene>
<keyword evidence="1" id="KW-0472">Membrane</keyword>
<dbReference type="OrthoDB" id="1739702at2"/>